<accession>A0A8S5P092</accession>
<dbReference type="EMBL" id="BK015295">
    <property type="protein sequence ID" value="DAD99882.1"/>
    <property type="molecule type" value="Genomic_DNA"/>
</dbReference>
<sequence length="32" mass="3354">MTKRIGNSRNSGRVPLSAGDGLPVLMKADQAI</sequence>
<name>A0A8S5P092_9CAUD</name>
<protein>
    <submittedName>
        <fullName evidence="2">Uncharacterized protein</fullName>
    </submittedName>
</protein>
<feature type="region of interest" description="Disordered" evidence="1">
    <location>
        <begin position="1"/>
        <end position="20"/>
    </location>
</feature>
<organism evidence="2">
    <name type="scientific">Siphoviridae sp. ctwhn18</name>
    <dbReference type="NCBI Taxonomy" id="2825733"/>
    <lineage>
        <taxon>Viruses</taxon>
        <taxon>Duplodnaviria</taxon>
        <taxon>Heunggongvirae</taxon>
        <taxon>Uroviricota</taxon>
        <taxon>Caudoviricetes</taxon>
    </lineage>
</organism>
<evidence type="ECO:0000256" key="1">
    <source>
        <dbReference type="SAM" id="MobiDB-lite"/>
    </source>
</evidence>
<proteinExistence type="predicted"/>
<feature type="compositionally biased region" description="Polar residues" evidence="1">
    <location>
        <begin position="1"/>
        <end position="11"/>
    </location>
</feature>
<reference evidence="2" key="1">
    <citation type="journal article" date="2021" name="Proc. Natl. Acad. Sci. U.S.A.">
        <title>A Catalog of Tens of Thousands of Viruses from Human Metagenomes Reveals Hidden Associations with Chronic Diseases.</title>
        <authorList>
            <person name="Tisza M.J."/>
            <person name="Buck C.B."/>
        </authorList>
    </citation>
    <scope>NUCLEOTIDE SEQUENCE</scope>
    <source>
        <strain evidence="2">Ctwhn18</strain>
    </source>
</reference>
<evidence type="ECO:0000313" key="2">
    <source>
        <dbReference type="EMBL" id="DAD99882.1"/>
    </source>
</evidence>